<dbReference type="Proteomes" id="UP000420562">
    <property type="component" value="Unassembled WGS sequence"/>
</dbReference>
<keyword evidence="2" id="KW-1185">Reference proteome</keyword>
<evidence type="ECO:0000313" key="2">
    <source>
        <dbReference type="Proteomes" id="UP000420562"/>
    </source>
</evidence>
<dbReference type="Pfam" id="PF18928">
    <property type="entry name" value="DUF5677"/>
    <property type="match status" value="1"/>
</dbReference>
<gene>
    <name evidence="1" type="ORF">F6V25_14665</name>
</gene>
<comment type="caution">
    <text evidence="1">The sequence shown here is derived from an EMBL/GenBank/DDBJ whole genome shotgun (WGS) entry which is preliminary data.</text>
</comment>
<name>A0A7J4ZMR6_9BACT</name>
<evidence type="ECO:0000313" key="1">
    <source>
        <dbReference type="EMBL" id="KAB0664047.1"/>
    </source>
</evidence>
<dbReference type="EMBL" id="VZQZ01000010">
    <property type="protein sequence ID" value="KAB0664047.1"/>
    <property type="molecule type" value="Genomic_DNA"/>
</dbReference>
<dbReference type="InterPro" id="IPR043733">
    <property type="entry name" value="DUF5677"/>
</dbReference>
<dbReference type="AlphaFoldDB" id="A0A7J4ZMR6"/>
<protein>
    <submittedName>
        <fullName evidence="1">Uncharacterized protein</fullName>
    </submittedName>
</protein>
<proteinExistence type="predicted"/>
<sequence length="421" mass="46627">MNTLQELFETTLAKTLSEERVIVHILLKKFRDQGFVLSNKQIKELEQVISSKADIGTFKFDESEALELPEDLTEFESSGVRIEIDHKKDLAEAFEEIAKNMSHSLPEIAVEVADIILDTLKKNFKQYQKHARKELKQFSADLDHTWGTAVDLLEMFYDIALESGNNFNEYYWPLAAKEGDLVFDVLTRLHAKGCRTCAEIICLLKNGYADGAHARWRSLREMAVIAALVRSHGNDVAERYLYHGDIEEYRAAQRYQAHCGVVGCPKLDEGEYAALKDNYLTLVAKYGASYENEYGWAATALGTEDPTFADLEADVGPDHLRPYYKTACQSAPDSPRGFLSKAGLLPQTSELSLSGPSNLGLADPGHGAAISLLHITTALLTLDSNLDRLVICNVLLNLEGKIGEAFHAAQAAVAEPGTATR</sequence>
<accession>A0A7J4ZMR6</accession>
<organism evidence="1 2">
    <name type="scientific">Oryzomonas japonica</name>
    <dbReference type="NCBI Taxonomy" id="2603858"/>
    <lineage>
        <taxon>Bacteria</taxon>
        <taxon>Pseudomonadati</taxon>
        <taxon>Thermodesulfobacteriota</taxon>
        <taxon>Desulfuromonadia</taxon>
        <taxon>Geobacterales</taxon>
        <taxon>Geobacteraceae</taxon>
        <taxon>Oryzomonas</taxon>
    </lineage>
</organism>
<reference evidence="1 2" key="1">
    <citation type="submission" date="2019-09" db="EMBL/GenBank/DDBJ databases">
        <title>Geobacter sp. Red96, a novel strain isolated from paddy soil.</title>
        <authorList>
            <person name="Xu Z."/>
            <person name="Masuda Y."/>
            <person name="Itoh H."/>
            <person name="Senoo K."/>
        </authorList>
    </citation>
    <scope>NUCLEOTIDE SEQUENCE [LARGE SCALE GENOMIC DNA]</scope>
    <source>
        <strain evidence="1 2">Red96</strain>
    </source>
</reference>
<dbReference type="RefSeq" id="WP_151129365.1">
    <property type="nucleotide sequence ID" value="NZ_VZQZ01000010.1"/>
</dbReference>